<reference evidence="1 2" key="1">
    <citation type="journal article" date="2008" name="Nature">
        <title>The genome of the model beetle and pest Tribolium castaneum.</title>
        <authorList>
            <consortium name="Tribolium Genome Sequencing Consortium"/>
            <person name="Richards S."/>
            <person name="Gibbs R.A."/>
            <person name="Weinstock G.M."/>
            <person name="Brown S.J."/>
            <person name="Denell R."/>
            <person name="Beeman R.W."/>
            <person name="Gibbs R."/>
            <person name="Beeman R.W."/>
            <person name="Brown S.J."/>
            <person name="Bucher G."/>
            <person name="Friedrich M."/>
            <person name="Grimmelikhuijzen C.J."/>
            <person name="Klingler M."/>
            <person name="Lorenzen M."/>
            <person name="Richards S."/>
            <person name="Roth S."/>
            <person name="Schroder R."/>
            <person name="Tautz D."/>
            <person name="Zdobnov E.M."/>
            <person name="Muzny D."/>
            <person name="Gibbs R.A."/>
            <person name="Weinstock G.M."/>
            <person name="Attaway T."/>
            <person name="Bell S."/>
            <person name="Buhay C.J."/>
            <person name="Chandrabose M.N."/>
            <person name="Chavez D."/>
            <person name="Clerk-Blankenburg K.P."/>
            <person name="Cree A."/>
            <person name="Dao M."/>
            <person name="Davis C."/>
            <person name="Chacko J."/>
            <person name="Dinh H."/>
            <person name="Dugan-Rocha S."/>
            <person name="Fowler G."/>
            <person name="Garner T.T."/>
            <person name="Garnes J."/>
            <person name="Gnirke A."/>
            <person name="Hawes A."/>
            <person name="Hernandez J."/>
            <person name="Hines S."/>
            <person name="Holder M."/>
            <person name="Hume J."/>
            <person name="Jhangiani S.N."/>
            <person name="Joshi V."/>
            <person name="Khan Z.M."/>
            <person name="Jackson L."/>
            <person name="Kovar C."/>
            <person name="Kowis A."/>
            <person name="Lee S."/>
            <person name="Lewis L.R."/>
            <person name="Margolis J."/>
            <person name="Morgan M."/>
            <person name="Nazareth L.V."/>
            <person name="Nguyen N."/>
            <person name="Okwuonu G."/>
            <person name="Parker D."/>
            <person name="Richards S."/>
            <person name="Ruiz S.J."/>
            <person name="Santibanez J."/>
            <person name="Savard J."/>
            <person name="Scherer S.E."/>
            <person name="Schneider B."/>
            <person name="Sodergren E."/>
            <person name="Tautz D."/>
            <person name="Vattahil S."/>
            <person name="Villasana D."/>
            <person name="White C.S."/>
            <person name="Wright R."/>
            <person name="Park Y."/>
            <person name="Beeman R.W."/>
            <person name="Lord J."/>
            <person name="Oppert B."/>
            <person name="Lorenzen M."/>
            <person name="Brown S."/>
            <person name="Wang L."/>
            <person name="Savard J."/>
            <person name="Tautz D."/>
            <person name="Richards S."/>
            <person name="Weinstock G."/>
            <person name="Gibbs R.A."/>
            <person name="Liu Y."/>
            <person name="Worley K."/>
            <person name="Weinstock G."/>
            <person name="Elsik C.G."/>
            <person name="Reese J.T."/>
            <person name="Elhaik E."/>
            <person name="Landan G."/>
            <person name="Graur D."/>
            <person name="Arensburger P."/>
            <person name="Atkinson P."/>
            <person name="Beeman R.W."/>
            <person name="Beidler J."/>
            <person name="Brown S.J."/>
            <person name="Demuth J.P."/>
            <person name="Drury D.W."/>
            <person name="Du Y.Z."/>
            <person name="Fujiwara H."/>
            <person name="Lorenzen M."/>
            <person name="Maselli V."/>
            <person name="Osanai M."/>
            <person name="Park Y."/>
            <person name="Robertson H.M."/>
            <person name="Tu Z."/>
            <person name="Wang J.J."/>
            <person name="Wang S."/>
            <person name="Richards S."/>
            <person name="Song H."/>
            <person name="Zhang L."/>
            <person name="Sodergren E."/>
            <person name="Werner D."/>
            <person name="Stanke M."/>
            <person name="Morgenstern B."/>
            <person name="Solovyev V."/>
            <person name="Kosarev P."/>
            <person name="Brown G."/>
            <person name="Chen H.C."/>
            <person name="Ermolaeva O."/>
            <person name="Hlavina W."/>
            <person name="Kapustin Y."/>
            <person name="Kiryutin B."/>
            <person name="Kitts P."/>
            <person name="Maglott D."/>
            <person name="Pruitt K."/>
            <person name="Sapojnikov V."/>
            <person name="Souvorov A."/>
            <person name="Mackey A.J."/>
            <person name="Waterhouse R.M."/>
            <person name="Wyder S."/>
            <person name="Zdobnov E.M."/>
            <person name="Zdobnov E.M."/>
            <person name="Wyder S."/>
            <person name="Kriventseva E.V."/>
            <person name="Kadowaki T."/>
            <person name="Bork P."/>
            <person name="Aranda M."/>
            <person name="Bao R."/>
            <person name="Beermann A."/>
            <person name="Berns N."/>
            <person name="Bolognesi R."/>
            <person name="Bonneton F."/>
            <person name="Bopp D."/>
            <person name="Brown S.J."/>
            <person name="Bucher G."/>
            <person name="Butts T."/>
            <person name="Chaumot A."/>
            <person name="Denell R.E."/>
            <person name="Ferrier D.E."/>
            <person name="Friedrich M."/>
            <person name="Gordon C.M."/>
            <person name="Jindra M."/>
            <person name="Klingler M."/>
            <person name="Lan Q."/>
            <person name="Lattorff H.M."/>
            <person name="Laudet V."/>
            <person name="von Levetsow C."/>
            <person name="Liu Z."/>
            <person name="Lutz R."/>
            <person name="Lynch J.A."/>
            <person name="da Fonseca R.N."/>
            <person name="Posnien N."/>
            <person name="Reuter R."/>
            <person name="Roth S."/>
            <person name="Savard J."/>
            <person name="Schinko J.B."/>
            <person name="Schmitt C."/>
            <person name="Schoppmeier M."/>
            <person name="Schroder R."/>
            <person name="Shippy T.D."/>
            <person name="Simonnet F."/>
            <person name="Marques-Souza H."/>
            <person name="Tautz D."/>
            <person name="Tomoyasu Y."/>
            <person name="Trauner J."/>
            <person name="Van der Zee M."/>
            <person name="Vervoort M."/>
            <person name="Wittkopp N."/>
            <person name="Wimmer E.A."/>
            <person name="Yang X."/>
            <person name="Jones A.K."/>
            <person name="Sattelle D.B."/>
            <person name="Ebert P.R."/>
            <person name="Nelson D."/>
            <person name="Scott J.G."/>
            <person name="Beeman R.W."/>
            <person name="Muthukrishnan S."/>
            <person name="Kramer K.J."/>
            <person name="Arakane Y."/>
            <person name="Beeman R.W."/>
            <person name="Zhu Q."/>
            <person name="Hogenkamp D."/>
            <person name="Dixit R."/>
            <person name="Oppert B."/>
            <person name="Jiang H."/>
            <person name="Zou Z."/>
            <person name="Marshall J."/>
            <person name="Elpidina E."/>
            <person name="Vinokurov K."/>
            <person name="Oppert C."/>
            <person name="Zou Z."/>
            <person name="Evans J."/>
            <person name="Lu Z."/>
            <person name="Zhao P."/>
            <person name="Sumathipala N."/>
            <person name="Altincicek B."/>
            <person name="Vilcinskas A."/>
            <person name="Williams M."/>
            <person name="Hultmark D."/>
            <person name="Hetru C."/>
            <person name="Jiang H."/>
            <person name="Grimmelikhuijzen C.J."/>
            <person name="Hauser F."/>
            <person name="Cazzamali G."/>
            <person name="Williamson M."/>
            <person name="Park Y."/>
            <person name="Li B."/>
            <person name="Tanaka Y."/>
            <person name="Predel R."/>
            <person name="Neupert S."/>
            <person name="Schachtner J."/>
            <person name="Verleyen P."/>
            <person name="Raible F."/>
            <person name="Bork P."/>
            <person name="Friedrich M."/>
            <person name="Walden K.K."/>
            <person name="Robertson H.M."/>
            <person name="Angeli S."/>
            <person name="Foret S."/>
            <person name="Bucher G."/>
            <person name="Schuetz S."/>
            <person name="Maleszka R."/>
            <person name="Wimmer E.A."/>
            <person name="Beeman R.W."/>
            <person name="Lorenzen M."/>
            <person name="Tomoyasu Y."/>
            <person name="Miller S.C."/>
            <person name="Grossmann D."/>
            <person name="Bucher G."/>
        </authorList>
    </citation>
    <scope>NUCLEOTIDE SEQUENCE [LARGE SCALE GENOMIC DNA]</scope>
    <source>
        <strain evidence="1 2">Georgia GA2</strain>
    </source>
</reference>
<dbReference type="InParanoid" id="D1ZZJ2"/>
<evidence type="ECO:0000313" key="1">
    <source>
        <dbReference type="EMBL" id="EFA02380.1"/>
    </source>
</evidence>
<dbReference type="Proteomes" id="UP000007266">
    <property type="component" value="Linkage group 4"/>
</dbReference>
<protein>
    <submittedName>
        <fullName evidence="1">Uncharacterized protein</fullName>
    </submittedName>
</protein>
<name>D1ZZJ2_TRICA</name>
<dbReference type="HOGENOM" id="CLU_1715598_0_0_1"/>
<evidence type="ECO:0000313" key="2">
    <source>
        <dbReference type="Proteomes" id="UP000007266"/>
    </source>
</evidence>
<accession>D1ZZJ2</accession>
<gene>
    <name evidence="1" type="primary">GLEAN_08055</name>
    <name evidence="1" type="ORF">TcasGA2_TC008055</name>
</gene>
<dbReference type="EMBL" id="KQ971338">
    <property type="protein sequence ID" value="EFA02380.1"/>
    <property type="molecule type" value="Genomic_DNA"/>
</dbReference>
<proteinExistence type="predicted"/>
<reference evidence="1 2" key="2">
    <citation type="journal article" date="2010" name="Nucleic Acids Res.">
        <title>BeetleBase in 2010: revisions to provide comprehensive genomic information for Tribolium castaneum.</title>
        <authorList>
            <person name="Kim H.S."/>
            <person name="Murphy T."/>
            <person name="Xia J."/>
            <person name="Caragea D."/>
            <person name="Park Y."/>
            <person name="Beeman R.W."/>
            <person name="Lorenzen M.D."/>
            <person name="Butcher S."/>
            <person name="Manak J.R."/>
            <person name="Brown S.J."/>
        </authorList>
    </citation>
    <scope>GENOME REANNOTATION</scope>
    <source>
        <strain evidence="1 2">Georgia GA2</strain>
    </source>
</reference>
<dbReference type="AlphaFoldDB" id="D1ZZJ2"/>
<organism evidence="1 2">
    <name type="scientific">Tribolium castaneum</name>
    <name type="common">Red flour beetle</name>
    <dbReference type="NCBI Taxonomy" id="7070"/>
    <lineage>
        <taxon>Eukaryota</taxon>
        <taxon>Metazoa</taxon>
        <taxon>Ecdysozoa</taxon>
        <taxon>Arthropoda</taxon>
        <taxon>Hexapoda</taxon>
        <taxon>Insecta</taxon>
        <taxon>Pterygota</taxon>
        <taxon>Neoptera</taxon>
        <taxon>Endopterygota</taxon>
        <taxon>Coleoptera</taxon>
        <taxon>Polyphaga</taxon>
        <taxon>Cucujiformia</taxon>
        <taxon>Tenebrionidae</taxon>
        <taxon>Tenebrionidae incertae sedis</taxon>
        <taxon>Tribolium</taxon>
    </lineage>
</organism>
<keyword evidence="2" id="KW-1185">Reference proteome</keyword>
<sequence length="153" mass="17198">MAVIMLKSSAYPAPTSRLPVLKATAEEDGADRRHHIHRIFEVRLRQTSRKHIATKNMPFDDDDAPPRRGFPIVNAKLERKRFVSCKCVMQMVGASVRVKGHRKASKDVDSGCGLIVSLEGRKMFPSTSLNDRKPATLGAYRISKAGRIFRRLL</sequence>